<keyword evidence="4 6" id="KW-1133">Transmembrane helix</keyword>
<feature type="transmembrane region" description="Helical" evidence="6">
    <location>
        <begin position="49"/>
        <end position="75"/>
    </location>
</feature>
<feature type="transmembrane region" description="Helical" evidence="6">
    <location>
        <begin position="152"/>
        <end position="173"/>
    </location>
</feature>
<sequence length="419" mass="44751">MVCLVLCGKLRLVIKEICAITVLANKLCMFVLLFSLARILGVELYGVFSYHYAIVTGIATVVGECLSVALSRYAVLNAEEVNYKTSLGLMLWGGIIVAALCVIVFLIFPAPASSYGMNPGYLLIGAFFLGFACVCNLTITGLMFSLNASGKWAVALAAHGLLGLLLVVSIAKITGQIEGVILTLAICTLIAPAYGFFTIKKNHFSHDDKGGRESSFFRQIAALLSRSGAPTIAGSMLLGAPVHIVCLMIFAKSSLNVSEVGYFSLFFLFYILVTVLPSSLTSYAIVKLAGRGKSASKLYLMLGLSISVCLPVFLVLSQSYWLCLLGSRFCSKNDLLAYAVLAGGIGLTTTIVTQILHSKNMTRVVFLGSCIYAFVYLLLTVVAGLKGNMLAVDLFRSFVFALAAQIAVLAVLGGRKLVQ</sequence>
<feature type="transmembrane region" description="Helical" evidence="6">
    <location>
        <begin position="364"/>
        <end position="385"/>
    </location>
</feature>
<dbReference type="GO" id="GO:0005886">
    <property type="term" value="C:plasma membrane"/>
    <property type="evidence" value="ECO:0007669"/>
    <property type="project" value="UniProtKB-SubCell"/>
</dbReference>
<name>A0A0C2HZ94_9PSED</name>
<evidence type="ECO:0000256" key="3">
    <source>
        <dbReference type="ARBA" id="ARBA00022692"/>
    </source>
</evidence>
<gene>
    <name evidence="7" type="ORF">UCMB321_3885</name>
</gene>
<evidence type="ECO:0008006" key="9">
    <source>
        <dbReference type="Google" id="ProtNLM"/>
    </source>
</evidence>
<feature type="transmembrane region" description="Helical" evidence="6">
    <location>
        <begin position="179"/>
        <end position="199"/>
    </location>
</feature>
<evidence type="ECO:0000256" key="2">
    <source>
        <dbReference type="ARBA" id="ARBA00022475"/>
    </source>
</evidence>
<comment type="subcellular location">
    <subcellularLocation>
        <location evidence="1">Cell membrane</location>
        <topology evidence="1">Multi-pass membrane protein</topology>
    </subcellularLocation>
</comment>
<accession>A0A0C2HZ94</accession>
<feature type="transmembrane region" description="Helical" evidence="6">
    <location>
        <begin position="298"/>
        <end position="316"/>
    </location>
</feature>
<protein>
    <recommendedName>
        <fullName evidence="9">Polysaccharide biosynthesis protein</fullName>
    </recommendedName>
</protein>
<keyword evidence="3 6" id="KW-0812">Transmembrane</keyword>
<organism evidence="7 8">
    <name type="scientific">Pseudomonas batumici</name>
    <dbReference type="NCBI Taxonomy" id="226910"/>
    <lineage>
        <taxon>Bacteria</taxon>
        <taxon>Pseudomonadati</taxon>
        <taxon>Pseudomonadota</taxon>
        <taxon>Gammaproteobacteria</taxon>
        <taxon>Pseudomonadales</taxon>
        <taxon>Pseudomonadaceae</taxon>
        <taxon>Pseudomonas</taxon>
    </lineage>
</organism>
<dbReference type="STRING" id="226910.UCMB321_3885"/>
<feature type="transmembrane region" description="Helical" evidence="6">
    <location>
        <begin position="12"/>
        <end position="37"/>
    </location>
</feature>
<feature type="transmembrane region" description="Helical" evidence="6">
    <location>
        <begin position="336"/>
        <end position="357"/>
    </location>
</feature>
<evidence type="ECO:0000256" key="6">
    <source>
        <dbReference type="SAM" id="Phobius"/>
    </source>
</evidence>
<dbReference type="AlphaFoldDB" id="A0A0C2HZ94"/>
<dbReference type="InterPro" id="IPR002797">
    <property type="entry name" value="Polysacc_synth"/>
</dbReference>
<comment type="caution">
    <text evidence="7">The sequence shown here is derived from an EMBL/GenBank/DDBJ whole genome shotgun (WGS) entry which is preliminary data.</text>
</comment>
<keyword evidence="5 6" id="KW-0472">Membrane</keyword>
<feature type="transmembrane region" description="Helical" evidence="6">
    <location>
        <begin position="87"/>
        <end position="108"/>
    </location>
</feature>
<proteinExistence type="predicted"/>
<feature type="transmembrane region" description="Helical" evidence="6">
    <location>
        <begin position="397"/>
        <end position="414"/>
    </location>
</feature>
<evidence type="ECO:0000313" key="7">
    <source>
        <dbReference type="EMBL" id="KIH82421.1"/>
    </source>
</evidence>
<evidence type="ECO:0000256" key="4">
    <source>
        <dbReference type="ARBA" id="ARBA00022989"/>
    </source>
</evidence>
<evidence type="ECO:0000256" key="1">
    <source>
        <dbReference type="ARBA" id="ARBA00004651"/>
    </source>
</evidence>
<dbReference type="InterPro" id="IPR050833">
    <property type="entry name" value="Poly_Biosynth_Transport"/>
</dbReference>
<keyword evidence="8" id="KW-1185">Reference proteome</keyword>
<dbReference type="Pfam" id="PF01943">
    <property type="entry name" value="Polysacc_synt"/>
    <property type="match status" value="1"/>
</dbReference>
<reference evidence="7 8" key="1">
    <citation type="submission" date="2015-01" db="EMBL/GenBank/DDBJ databases">
        <title>Complete genome of Pseudomonas batumici UCM B-321 producer of the batumin antibiotic with strong antistaphilococcal and potential anticancer activity.</title>
        <authorList>
            <person name="Klochko V.V."/>
            <person name="Zelena L.B."/>
            <person name="Elena K.A."/>
            <person name="Reva O.N."/>
        </authorList>
    </citation>
    <scope>NUCLEOTIDE SEQUENCE [LARGE SCALE GENOMIC DNA]</scope>
    <source>
        <strain evidence="7 8">UCM B-321</strain>
    </source>
</reference>
<feature type="transmembrane region" description="Helical" evidence="6">
    <location>
        <begin position="120"/>
        <end position="145"/>
    </location>
</feature>
<dbReference type="PATRIC" id="fig|226910.6.peg.3877"/>
<dbReference type="PANTHER" id="PTHR30250">
    <property type="entry name" value="PST FAMILY PREDICTED COLANIC ACID TRANSPORTER"/>
    <property type="match status" value="1"/>
</dbReference>
<feature type="transmembrane region" description="Helical" evidence="6">
    <location>
        <begin position="262"/>
        <end position="286"/>
    </location>
</feature>
<dbReference type="Proteomes" id="UP000031535">
    <property type="component" value="Unassembled WGS sequence"/>
</dbReference>
<feature type="transmembrane region" description="Helical" evidence="6">
    <location>
        <begin position="220"/>
        <end position="250"/>
    </location>
</feature>
<dbReference type="PANTHER" id="PTHR30250:SF11">
    <property type="entry name" value="O-ANTIGEN TRANSPORTER-RELATED"/>
    <property type="match status" value="1"/>
</dbReference>
<evidence type="ECO:0000256" key="5">
    <source>
        <dbReference type="ARBA" id="ARBA00023136"/>
    </source>
</evidence>
<dbReference type="EMBL" id="JXDG01000053">
    <property type="protein sequence ID" value="KIH82421.1"/>
    <property type="molecule type" value="Genomic_DNA"/>
</dbReference>
<keyword evidence="2" id="KW-1003">Cell membrane</keyword>
<evidence type="ECO:0000313" key="8">
    <source>
        <dbReference type="Proteomes" id="UP000031535"/>
    </source>
</evidence>